<comment type="caution">
    <text evidence="2">The sequence shown here is derived from an EMBL/GenBank/DDBJ whole genome shotgun (WGS) entry which is preliminary data.</text>
</comment>
<sequence length="336" mass="36609">MIATGSVPWHFFAATGQAGDRSGKPSARPQPAESTGVRKTVDTESLLTGAERQRRRAAAGPPAAGAPGSAAPTFGFKKGFLTAARPRVTPKGEVRSAPAGDKEIETVRPLQARDESLRFRDVQDAMRESGPAGLLNEAIMSEDFVSRVVNNPALTKAMKSPEFRAALEMFAKDPKRALAKFGSRPDIIGPLREYSGLLGNRLGELDRVPAELPDGLQPHEQELVKVRVLADPEAKSALRDPKFAAIFAEILKNPQTASSVDGAPVMPVKIPFQKLRKLMEVGLLQLQSAQKSEREIDESKPSVHNIGMTHAIHFQTRFLQDHSYGEKSLQDRFYGE</sequence>
<evidence type="ECO:0008006" key="4">
    <source>
        <dbReference type="Google" id="ProtNLM"/>
    </source>
</evidence>
<dbReference type="AlphaFoldDB" id="A0A8H8DEH8"/>
<protein>
    <recommendedName>
        <fullName evidence="4">STI1/HOP DP domain-containing protein</fullName>
    </recommendedName>
</protein>
<name>A0A8H8DEH8_9FUNG</name>
<dbReference type="Proteomes" id="UP000673691">
    <property type="component" value="Unassembled WGS sequence"/>
</dbReference>
<gene>
    <name evidence="2" type="ORF">BJ554DRAFT_4889</name>
</gene>
<dbReference type="Gene3D" id="1.10.260.100">
    <property type="match status" value="2"/>
</dbReference>
<organism evidence="2 3">
    <name type="scientific">Olpidium bornovanus</name>
    <dbReference type="NCBI Taxonomy" id="278681"/>
    <lineage>
        <taxon>Eukaryota</taxon>
        <taxon>Fungi</taxon>
        <taxon>Fungi incertae sedis</taxon>
        <taxon>Olpidiomycota</taxon>
        <taxon>Olpidiomycotina</taxon>
        <taxon>Olpidiomycetes</taxon>
        <taxon>Olpidiales</taxon>
        <taxon>Olpidiaceae</taxon>
        <taxon>Olpidium</taxon>
    </lineage>
</organism>
<feature type="region of interest" description="Disordered" evidence="1">
    <location>
        <begin position="15"/>
        <end position="72"/>
    </location>
</feature>
<evidence type="ECO:0000313" key="2">
    <source>
        <dbReference type="EMBL" id="KAG5455630.1"/>
    </source>
</evidence>
<evidence type="ECO:0000313" key="3">
    <source>
        <dbReference type="Proteomes" id="UP000673691"/>
    </source>
</evidence>
<feature type="compositionally biased region" description="Low complexity" evidence="1">
    <location>
        <begin position="58"/>
        <end position="72"/>
    </location>
</feature>
<feature type="non-terminal residue" evidence="2">
    <location>
        <position position="336"/>
    </location>
</feature>
<dbReference type="EMBL" id="JAEFCI010013044">
    <property type="protein sequence ID" value="KAG5455630.1"/>
    <property type="molecule type" value="Genomic_DNA"/>
</dbReference>
<keyword evidence="3" id="KW-1185">Reference proteome</keyword>
<dbReference type="OrthoDB" id="71407at2759"/>
<reference evidence="2 3" key="1">
    <citation type="journal article" name="Sci. Rep.">
        <title>Genome-scale phylogenetic analyses confirm Olpidium as the closest living zoosporic fungus to the non-flagellated, terrestrial fungi.</title>
        <authorList>
            <person name="Chang Y."/>
            <person name="Rochon D."/>
            <person name="Sekimoto S."/>
            <person name="Wang Y."/>
            <person name="Chovatia M."/>
            <person name="Sandor L."/>
            <person name="Salamov A."/>
            <person name="Grigoriev I.V."/>
            <person name="Stajich J.E."/>
            <person name="Spatafora J.W."/>
        </authorList>
    </citation>
    <scope>NUCLEOTIDE SEQUENCE [LARGE SCALE GENOMIC DNA]</scope>
    <source>
        <strain evidence="2">S191</strain>
    </source>
</reference>
<evidence type="ECO:0000256" key="1">
    <source>
        <dbReference type="SAM" id="MobiDB-lite"/>
    </source>
</evidence>
<proteinExistence type="predicted"/>
<accession>A0A8H8DEH8</accession>